<evidence type="ECO:0000313" key="2">
    <source>
        <dbReference type="EMBL" id="GAH71872.1"/>
    </source>
</evidence>
<comment type="caution">
    <text evidence="2">The sequence shown here is derived from an EMBL/GenBank/DDBJ whole genome shotgun (WGS) entry which is preliminary data.</text>
</comment>
<dbReference type="PANTHER" id="PTHR10953">
    <property type="entry name" value="UBIQUITIN-ACTIVATING ENZYME E1"/>
    <property type="match status" value="1"/>
</dbReference>
<evidence type="ECO:0000259" key="1">
    <source>
        <dbReference type="Pfam" id="PF00899"/>
    </source>
</evidence>
<dbReference type="InterPro" id="IPR000594">
    <property type="entry name" value="ThiF_NAD_FAD-bd"/>
</dbReference>
<dbReference type="InterPro" id="IPR045886">
    <property type="entry name" value="ThiF/MoeB/HesA"/>
</dbReference>
<dbReference type="EMBL" id="BARU01031191">
    <property type="protein sequence ID" value="GAH71872.1"/>
    <property type="molecule type" value="Genomic_DNA"/>
</dbReference>
<proteinExistence type="predicted"/>
<dbReference type="GO" id="GO:0016779">
    <property type="term" value="F:nucleotidyltransferase activity"/>
    <property type="evidence" value="ECO:0007669"/>
    <property type="project" value="TreeGrafter"/>
</dbReference>
<name>X1HQW4_9ZZZZ</name>
<dbReference type="GO" id="GO:0005829">
    <property type="term" value="C:cytosol"/>
    <property type="evidence" value="ECO:0007669"/>
    <property type="project" value="TreeGrafter"/>
</dbReference>
<dbReference type="AlphaFoldDB" id="X1HQW4"/>
<dbReference type="InterPro" id="IPR035985">
    <property type="entry name" value="Ubiquitin-activating_enz"/>
</dbReference>
<organism evidence="2">
    <name type="scientific">marine sediment metagenome</name>
    <dbReference type="NCBI Taxonomy" id="412755"/>
    <lineage>
        <taxon>unclassified sequences</taxon>
        <taxon>metagenomes</taxon>
        <taxon>ecological metagenomes</taxon>
    </lineage>
</organism>
<reference evidence="2" key="1">
    <citation type="journal article" date="2014" name="Front. Microbiol.">
        <title>High frequency of phylogenetically diverse reductive dehalogenase-homologous genes in deep subseafloor sedimentary metagenomes.</title>
        <authorList>
            <person name="Kawai M."/>
            <person name="Futagami T."/>
            <person name="Toyoda A."/>
            <person name="Takaki Y."/>
            <person name="Nishi S."/>
            <person name="Hori S."/>
            <person name="Arai W."/>
            <person name="Tsubouchi T."/>
            <person name="Morono Y."/>
            <person name="Uchiyama I."/>
            <person name="Ito T."/>
            <person name="Fujiyama A."/>
            <person name="Inagaki F."/>
            <person name="Takami H."/>
        </authorList>
    </citation>
    <scope>NUCLEOTIDE SEQUENCE</scope>
    <source>
        <strain evidence="2">Expedition CK06-06</strain>
    </source>
</reference>
<sequence length="180" mass="19971">MGETDLGRPKAQAVAEALTAINCESEVSYEVTKIEAHNVEQLIEGYHLVLDGFDNLKARYLLNDTCVKHDIPWIFATVAATYGMTMPILPKKGPCLRCLFPSPVPDEIVLTARNAGIINTIPRAIASIETTQALKILLGLPESPVKLITYDIWRNTFSAQEIHKAKHCPCCSEGRYEFLD</sequence>
<dbReference type="GO" id="GO:0008146">
    <property type="term" value="F:sulfotransferase activity"/>
    <property type="evidence" value="ECO:0007669"/>
    <property type="project" value="TreeGrafter"/>
</dbReference>
<dbReference type="GO" id="GO:0004792">
    <property type="term" value="F:thiosulfate-cyanide sulfurtransferase activity"/>
    <property type="evidence" value="ECO:0007669"/>
    <property type="project" value="TreeGrafter"/>
</dbReference>
<gene>
    <name evidence="2" type="ORF">S03H2_49370</name>
</gene>
<dbReference type="Gene3D" id="3.40.50.720">
    <property type="entry name" value="NAD(P)-binding Rossmann-like Domain"/>
    <property type="match status" value="1"/>
</dbReference>
<dbReference type="PANTHER" id="PTHR10953:SF102">
    <property type="entry name" value="ADENYLYLTRANSFERASE AND SULFURTRANSFERASE MOCS3"/>
    <property type="match status" value="1"/>
</dbReference>
<dbReference type="Pfam" id="PF00899">
    <property type="entry name" value="ThiF"/>
    <property type="match status" value="1"/>
</dbReference>
<accession>X1HQW4</accession>
<dbReference type="GO" id="GO:0008641">
    <property type="term" value="F:ubiquitin-like modifier activating enzyme activity"/>
    <property type="evidence" value="ECO:0007669"/>
    <property type="project" value="InterPro"/>
</dbReference>
<dbReference type="SUPFAM" id="SSF69572">
    <property type="entry name" value="Activating enzymes of the ubiquitin-like proteins"/>
    <property type="match status" value="1"/>
</dbReference>
<feature type="domain" description="THIF-type NAD/FAD binding fold" evidence="1">
    <location>
        <begin position="3"/>
        <end position="169"/>
    </location>
</feature>
<protein>
    <recommendedName>
        <fullName evidence="1">THIF-type NAD/FAD binding fold domain-containing protein</fullName>
    </recommendedName>
</protein>